<reference evidence="2" key="1">
    <citation type="journal article" date="2013" name="Nature">
        <title>Pan genome of the phytoplankton Emiliania underpins its global distribution.</title>
        <authorList>
            <person name="Read B.A."/>
            <person name="Kegel J."/>
            <person name="Klute M.J."/>
            <person name="Kuo A."/>
            <person name="Lefebvre S.C."/>
            <person name="Maumus F."/>
            <person name="Mayer C."/>
            <person name="Miller J."/>
            <person name="Monier A."/>
            <person name="Salamov A."/>
            <person name="Young J."/>
            <person name="Aguilar M."/>
            <person name="Claverie J.M."/>
            <person name="Frickenhaus S."/>
            <person name="Gonzalez K."/>
            <person name="Herman E.K."/>
            <person name="Lin Y.C."/>
            <person name="Napier J."/>
            <person name="Ogata H."/>
            <person name="Sarno A.F."/>
            <person name="Shmutz J."/>
            <person name="Schroeder D."/>
            <person name="de Vargas C."/>
            <person name="Verret F."/>
            <person name="von Dassow P."/>
            <person name="Valentin K."/>
            <person name="Van de Peer Y."/>
            <person name="Wheeler G."/>
            <person name="Dacks J.B."/>
            <person name="Delwiche C.F."/>
            <person name="Dyhrman S.T."/>
            <person name="Glockner G."/>
            <person name="John U."/>
            <person name="Richards T."/>
            <person name="Worden A.Z."/>
            <person name="Zhang X."/>
            <person name="Grigoriev I.V."/>
            <person name="Allen A.E."/>
            <person name="Bidle K."/>
            <person name="Borodovsky M."/>
            <person name="Bowler C."/>
            <person name="Brownlee C."/>
            <person name="Cock J.M."/>
            <person name="Elias M."/>
            <person name="Gladyshev V.N."/>
            <person name="Groth M."/>
            <person name="Guda C."/>
            <person name="Hadaegh A."/>
            <person name="Iglesias-Rodriguez M.D."/>
            <person name="Jenkins J."/>
            <person name="Jones B.M."/>
            <person name="Lawson T."/>
            <person name="Leese F."/>
            <person name="Lindquist E."/>
            <person name="Lobanov A."/>
            <person name="Lomsadze A."/>
            <person name="Malik S.B."/>
            <person name="Marsh M.E."/>
            <person name="Mackinder L."/>
            <person name="Mock T."/>
            <person name="Mueller-Roeber B."/>
            <person name="Pagarete A."/>
            <person name="Parker M."/>
            <person name="Probert I."/>
            <person name="Quesneville H."/>
            <person name="Raines C."/>
            <person name="Rensing S.A."/>
            <person name="Riano-Pachon D.M."/>
            <person name="Richier S."/>
            <person name="Rokitta S."/>
            <person name="Shiraiwa Y."/>
            <person name="Soanes D.M."/>
            <person name="van der Giezen M."/>
            <person name="Wahlund T.M."/>
            <person name="Williams B."/>
            <person name="Wilson W."/>
            <person name="Wolfe G."/>
            <person name="Wurch L.L."/>
        </authorList>
    </citation>
    <scope>NUCLEOTIDE SEQUENCE</scope>
</reference>
<dbReference type="RefSeq" id="XP_005786689.1">
    <property type="nucleotide sequence ID" value="XM_005786632.1"/>
</dbReference>
<protein>
    <submittedName>
        <fullName evidence="1">Uncharacterized protein</fullName>
    </submittedName>
</protein>
<dbReference type="KEGG" id="ehx:EMIHUDRAFT_433951"/>
<evidence type="ECO:0000313" key="2">
    <source>
        <dbReference type="Proteomes" id="UP000013827"/>
    </source>
</evidence>
<sequence>MLSSVGLVPSLAASSCAVLPAPLGRADQPPSPSRTRRDALQIALRAWTVGAGAAIAGLVHGEAERLATAPRPDELREGDELYRLRSQNELAPRRAALDADWRELRRSPPTREQTRQAFEEVVRVRDAIREARALAEAQRWAELGALLPADTVPALERAATLLAASASLTADQRAAIGWQWGACGWRRCGAQADAAQALSKLRANLGMVVPLEALFYLDVALRATDEIVALGVESRLLPPSAAGAHADYLRRESLELILPAEDLASGDANLPVTRGGASEAEEALDELEAEILSQLSPAGLAGGGSDDT</sequence>
<organism evidence="1 2">
    <name type="scientific">Emiliania huxleyi (strain CCMP1516)</name>
    <dbReference type="NCBI Taxonomy" id="280463"/>
    <lineage>
        <taxon>Eukaryota</taxon>
        <taxon>Haptista</taxon>
        <taxon>Haptophyta</taxon>
        <taxon>Prymnesiophyceae</taxon>
        <taxon>Isochrysidales</taxon>
        <taxon>Noelaerhabdaceae</taxon>
        <taxon>Emiliania</taxon>
    </lineage>
</organism>
<dbReference type="AlphaFoldDB" id="A0A0D3KES5"/>
<dbReference type="Proteomes" id="UP000013827">
    <property type="component" value="Unassembled WGS sequence"/>
</dbReference>
<accession>A0A0D3KES5</accession>
<reference evidence="1" key="2">
    <citation type="submission" date="2024-10" db="UniProtKB">
        <authorList>
            <consortium name="EnsemblProtists"/>
        </authorList>
    </citation>
    <scope>IDENTIFICATION</scope>
</reference>
<keyword evidence="2" id="KW-1185">Reference proteome</keyword>
<dbReference type="EnsemblProtists" id="EOD34260">
    <property type="protein sequence ID" value="EOD34260"/>
    <property type="gene ID" value="EMIHUDRAFT_433951"/>
</dbReference>
<proteinExistence type="predicted"/>
<evidence type="ECO:0000313" key="1">
    <source>
        <dbReference type="EnsemblProtists" id="EOD34260"/>
    </source>
</evidence>
<dbReference type="GeneID" id="17279531"/>
<dbReference type="PaxDb" id="2903-EOD34260"/>
<dbReference type="HOGENOM" id="CLU_904431_0_0_1"/>
<name>A0A0D3KES5_EMIH1</name>
<dbReference type="eggNOG" id="ENOG502SGQI">
    <property type="taxonomic scope" value="Eukaryota"/>
</dbReference>